<organism evidence="1 2">
    <name type="scientific">Bradyrhizobium elkanii</name>
    <dbReference type="NCBI Taxonomy" id="29448"/>
    <lineage>
        <taxon>Bacteria</taxon>
        <taxon>Pseudomonadati</taxon>
        <taxon>Pseudomonadota</taxon>
        <taxon>Alphaproteobacteria</taxon>
        <taxon>Hyphomicrobiales</taxon>
        <taxon>Nitrobacteraceae</taxon>
        <taxon>Bradyrhizobium</taxon>
    </lineage>
</organism>
<name>A0ABV4F547_BRAEL</name>
<dbReference type="Proteomes" id="UP001565471">
    <property type="component" value="Unassembled WGS sequence"/>
</dbReference>
<sequence length="36" mass="4014">MALMVLGLCAGWMVVGLLTVDDDDEFRQVISAYKPR</sequence>
<gene>
    <name evidence="1" type="ORF">ABIF29_005220</name>
</gene>
<protein>
    <submittedName>
        <fullName evidence="1">Uncharacterized protein</fullName>
    </submittedName>
</protein>
<proteinExistence type="predicted"/>
<reference evidence="1 2" key="1">
    <citation type="submission" date="2024-07" db="EMBL/GenBank/DDBJ databases">
        <title>Genomic Encyclopedia of Type Strains, Phase V (KMG-V): Genome sequencing to study the core and pangenomes of soil and plant-associated prokaryotes.</title>
        <authorList>
            <person name="Whitman W."/>
        </authorList>
    </citation>
    <scope>NUCLEOTIDE SEQUENCE [LARGE SCALE GENOMIC DNA]</scope>
    <source>
        <strain evidence="1 2">USDA 415</strain>
    </source>
</reference>
<evidence type="ECO:0000313" key="1">
    <source>
        <dbReference type="EMBL" id="MEY9318421.1"/>
    </source>
</evidence>
<evidence type="ECO:0000313" key="2">
    <source>
        <dbReference type="Proteomes" id="UP001565471"/>
    </source>
</evidence>
<accession>A0ABV4F547</accession>
<comment type="caution">
    <text evidence="1">The sequence shown here is derived from an EMBL/GenBank/DDBJ whole genome shotgun (WGS) entry which is preliminary data.</text>
</comment>
<keyword evidence="2" id="KW-1185">Reference proteome</keyword>
<dbReference type="EMBL" id="JBGBZA010000002">
    <property type="protein sequence ID" value="MEY9318421.1"/>
    <property type="molecule type" value="Genomic_DNA"/>
</dbReference>